<accession>A0A6J4JDJ5</accession>
<protein>
    <submittedName>
        <fullName evidence="1">Uncharacterized protein</fullName>
    </submittedName>
</protein>
<gene>
    <name evidence="1" type="ORF">AVDCRST_MAG76-3737</name>
</gene>
<feature type="non-terminal residue" evidence="1">
    <location>
        <position position="64"/>
    </location>
</feature>
<feature type="non-terminal residue" evidence="1">
    <location>
        <position position="1"/>
    </location>
</feature>
<proteinExistence type="predicted"/>
<dbReference type="EMBL" id="CADCSZ010000220">
    <property type="protein sequence ID" value="CAA9276915.1"/>
    <property type="molecule type" value="Genomic_DNA"/>
</dbReference>
<evidence type="ECO:0000313" key="1">
    <source>
        <dbReference type="EMBL" id="CAA9276915.1"/>
    </source>
</evidence>
<name>A0A6J4JDJ5_9ACTN</name>
<organism evidence="1">
    <name type="scientific">uncultured Acidimicrobiales bacterium</name>
    <dbReference type="NCBI Taxonomy" id="310071"/>
    <lineage>
        <taxon>Bacteria</taxon>
        <taxon>Bacillati</taxon>
        <taxon>Actinomycetota</taxon>
        <taxon>Acidimicrobiia</taxon>
        <taxon>Acidimicrobiales</taxon>
        <taxon>environmental samples</taxon>
    </lineage>
</organism>
<dbReference type="AlphaFoldDB" id="A0A6J4JDJ5"/>
<sequence length="64" mass="7177">ERTFRERRALHRRLRAGQQGLCQGPHLQGAGLPCPPVDVQPGLVLLVARADERAPHPRPQDRLL</sequence>
<reference evidence="1" key="1">
    <citation type="submission" date="2020-02" db="EMBL/GenBank/DDBJ databases">
        <authorList>
            <person name="Meier V. D."/>
        </authorList>
    </citation>
    <scope>NUCLEOTIDE SEQUENCE</scope>
    <source>
        <strain evidence="1">AVDCRST_MAG76</strain>
    </source>
</reference>